<protein>
    <recommendedName>
        <fullName evidence="4">Lipoprotein</fullName>
    </recommendedName>
</protein>
<accession>A0ABV9JHI1</accession>
<dbReference type="EMBL" id="JBHSGB010000001">
    <property type="protein sequence ID" value="MFC4653529.1"/>
    <property type="molecule type" value="Genomic_DNA"/>
</dbReference>
<dbReference type="RefSeq" id="WP_377330896.1">
    <property type="nucleotide sequence ID" value="NZ_JBHSGB010000001.1"/>
</dbReference>
<evidence type="ECO:0000313" key="3">
    <source>
        <dbReference type="Proteomes" id="UP001595962"/>
    </source>
</evidence>
<evidence type="ECO:0008006" key="4">
    <source>
        <dbReference type="Google" id="ProtNLM"/>
    </source>
</evidence>
<gene>
    <name evidence="2" type="ORF">ACFO3I_00690</name>
</gene>
<reference evidence="3" key="1">
    <citation type="journal article" date="2019" name="Int. J. Syst. Evol. Microbiol.">
        <title>The Global Catalogue of Microorganisms (GCM) 10K type strain sequencing project: providing services to taxonomists for standard genome sequencing and annotation.</title>
        <authorList>
            <consortium name="The Broad Institute Genomics Platform"/>
            <consortium name="The Broad Institute Genome Sequencing Center for Infectious Disease"/>
            <person name="Wu L."/>
            <person name="Ma J."/>
        </authorList>
    </citation>
    <scope>NUCLEOTIDE SEQUENCE [LARGE SCALE GENOMIC DNA]</scope>
    <source>
        <strain evidence="3">DT28</strain>
    </source>
</reference>
<name>A0ABV9JHI1_9GAMM</name>
<sequence>MNKLCSFSSLVFCFSLSAPQEFAIPDPTISSPAVPVVAPTVAEQATRELTLEQQATEVADKYADALSCGQHELIGQIPWNTSTEGEGQMLSWLVLWAADLGCYGGSGSYAYQLTLVEKNVGGLFVNATASSPVIRIKGMPSAKAPVKGFEKVADDQVKIFGISYGPDDARCCPSRPVATILQRDKQGNWQAVNSQQP</sequence>
<keyword evidence="1" id="KW-0732">Signal</keyword>
<feature type="signal peptide" evidence="1">
    <location>
        <begin position="1"/>
        <end position="23"/>
    </location>
</feature>
<comment type="caution">
    <text evidence="2">The sequence shown here is derived from an EMBL/GenBank/DDBJ whole genome shotgun (WGS) entry which is preliminary data.</text>
</comment>
<evidence type="ECO:0000313" key="2">
    <source>
        <dbReference type="EMBL" id="MFC4653529.1"/>
    </source>
</evidence>
<organism evidence="2 3">
    <name type="scientific">Rheinheimera marina</name>
    <dbReference type="NCBI Taxonomy" id="1774958"/>
    <lineage>
        <taxon>Bacteria</taxon>
        <taxon>Pseudomonadati</taxon>
        <taxon>Pseudomonadota</taxon>
        <taxon>Gammaproteobacteria</taxon>
        <taxon>Chromatiales</taxon>
        <taxon>Chromatiaceae</taxon>
        <taxon>Rheinheimera</taxon>
    </lineage>
</organism>
<keyword evidence="3" id="KW-1185">Reference proteome</keyword>
<dbReference type="Proteomes" id="UP001595962">
    <property type="component" value="Unassembled WGS sequence"/>
</dbReference>
<proteinExistence type="predicted"/>
<evidence type="ECO:0000256" key="1">
    <source>
        <dbReference type="SAM" id="SignalP"/>
    </source>
</evidence>
<feature type="chain" id="PRO_5047264385" description="Lipoprotein" evidence="1">
    <location>
        <begin position="24"/>
        <end position="197"/>
    </location>
</feature>